<reference evidence="4" key="2">
    <citation type="journal article" date="2019" name="Int. J. Syst. Evol. Microbiol.">
        <title>The Global Catalogue of Microorganisms (GCM) 10K type strain sequencing project: providing services to taxonomists for standard genome sequencing and annotation.</title>
        <authorList>
            <consortium name="The Broad Institute Genomics Platform"/>
            <consortium name="The Broad Institute Genome Sequencing Center for Infectious Disease"/>
            <person name="Wu L."/>
            <person name="Ma J."/>
        </authorList>
    </citation>
    <scope>NUCLEOTIDE SEQUENCE [LARGE SCALE GENOMIC DNA]</scope>
    <source>
        <strain evidence="4">CCM 7480</strain>
    </source>
</reference>
<evidence type="ECO:0000313" key="3">
    <source>
        <dbReference type="EMBL" id="MFC3461567.1"/>
    </source>
</evidence>
<keyword evidence="4" id="KW-1185">Reference proteome</keyword>
<evidence type="ECO:0000313" key="4">
    <source>
        <dbReference type="Proteomes" id="UP001595665"/>
    </source>
</evidence>
<protein>
    <submittedName>
        <fullName evidence="2">AAA family ATPase</fullName>
    </submittedName>
</protein>
<dbReference type="RefSeq" id="WP_379738067.1">
    <property type="nucleotide sequence ID" value="NZ_JBHRVV010000002.1"/>
</dbReference>
<evidence type="ECO:0000259" key="1">
    <source>
        <dbReference type="Pfam" id="PF01656"/>
    </source>
</evidence>
<dbReference type="CDD" id="cd02042">
    <property type="entry name" value="ParAB_family"/>
    <property type="match status" value="1"/>
</dbReference>
<reference evidence="2" key="3">
    <citation type="submission" date="2024-09" db="EMBL/GenBank/DDBJ databases">
        <authorList>
            <person name="Sun Q."/>
            <person name="Mori K."/>
        </authorList>
    </citation>
    <scope>NUCLEOTIDE SEQUENCE</scope>
    <source>
        <strain evidence="2">CCM 7480</strain>
    </source>
</reference>
<gene>
    <name evidence="2" type="ORF">ACFOPH_24955</name>
    <name evidence="3" type="ORF">ACFOPH_25520</name>
</gene>
<dbReference type="Proteomes" id="UP001595665">
    <property type="component" value="Unassembled WGS sequence"/>
</dbReference>
<reference evidence="2" key="1">
    <citation type="journal article" date="2014" name="Int. J. Syst. Evol. Microbiol.">
        <title>Complete genome of a new Firmicutes species belonging to the dominant human colonic microbiota ('Ruminococcus bicirculans') reveals two chromosomes and a selective capacity to utilize plant glucans.</title>
        <authorList>
            <consortium name="NISC Comparative Sequencing Program"/>
            <person name="Wegmann U."/>
            <person name="Louis P."/>
            <person name="Goesmann A."/>
            <person name="Henrissat B."/>
            <person name="Duncan S.H."/>
            <person name="Flint H.J."/>
        </authorList>
    </citation>
    <scope>NUCLEOTIDE SEQUENCE</scope>
    <source>
        <strain evidence="2">CCM 7480</strain>
    </source>
</reference>
<organism evidence="2 4">
    <name type="scientific">Massilia haematophila</name>
    <dbReference type="NCBI Taxonomy" id="457923"/>
    <lineage>
        <taxon>Bacteria</taxon>
        <taxon>Pseudomonadati</taxon>
        <taxon>Pseudomonadota</taxon>
        <taxon>Betaproteobacteria</taxon>
        <taxon>Burkholderiales</taxon>
        <taxon>Oxalobacteraceae</taxon>
        <taxon>Telluria group</taxon>
        <taxon>Massilia</taxon>
    </lineage>
</organism>
<dbReference type="Pfam" id="PF01656">
    <property type="entry name" value="CbiA"/>
    <property type="match status" value="1"/>
</dbReference>
<evidence type="ECO:0000313" key="2">
    <source>
        <dbReference type="EMBL" id="MFC3461463.1"/>
    </source>
</evidence>
<dbReference type="InterPro" id="IPR050678">
    <property type="entry name" value="DNA_Partitioning_ATPase"/>
</dbReference>
<dbReference type="Gene3D" id="3.40.50.300">
    <property type="entry name" value="P-loop containing nucleotide triphosphate hydrolases"/>
    <property type="match status" value="1"/>
</dbReference>
<dbReference type="EMBL" id="JBHRVV010000002">
    <property type="protein sequence ID" value="MFC3461567.1"/>
    <property type="molecule type" value="Genomic_DNA"/>
</dbReference>
<dbReference type="PANTHER" id="PTHR13696:SF96">
    <property type="entry name" value="COBQ_COBB_MIND_PARA NUCLEOTIDE BINDING DOMAIN-CONTAINING PROTEIN"/>
    <property type="match status" value="1"/>
</dbReference>
<proteinExistence type="predicted"/>
<dbReference type="PIRSF" id="PIRSF009320">
    <property type="entry name" value="Nuc_binding_HP_1000"/>
    <property type="match status" value="1"/>
</dbReference>
<dbReference type="InterPro" id="IPR027417">
    <property type="entry name" value="P-loop_NTPase"/>
</dbReference>
<accession>A0ABV7PTX0</accession>
<dbReference type="SUPFAM" id="SSF52540">
    <property type="entry name" value="P-loop containing nucleoside triphosphate hydrolases"/>
    <property type="match status" value="1"/>
</dbReference>
<dbReference type="InterPro" id="IPR002586">
    <property type="entry name" value="CobQ/CobB/MinD/ParA_Nub-bd_dom"/>
</dbReference>
<comment type="caution">
    <text evidence="2">The sequence shown here is derived from an EMBL/GenBank/DDBJ whole genome shotgun (WGS) entry which is preliminary data.</text>
</comment>
<sequence>MSITEQTTSPIIICVVNQKGGCCKTATSMQLSGTLQKAGFSVFVADMDPQNTASLWSLQADPVTPFPATVLSLAPLREAFLDKLVSAAKNYQFIIIDCPPAVESPVPWAALMAADLAIIPVIPLMDNVWASKQMEEMVLRARTTRRDRGISGELHAGYLLSQVRRGNVFESCEAALRKQAQLPIFQTRIALRNVYPESQVFGTTVHSLGKSPAVAEFNALGKEVLDMLGVKMPKHRGNKK</sequence>
<dbReference type="PANTHER" id="PTHR13696">
    <property type="entry name" value="P-LOOP CONTAINING NUCLEOSIDE TRIPHOSPHATE HYDROLASE"/>
    <property type="match status" value="1"/>
</dbReference>
<dbReference type="EMBL" id="JBHRVV010000002">
    <property type="protein sequence ID" value="MFC3461463.1"/>
    <property type="molecule type" value="Genomic_DNA"/>
</dbReference>
<feature type="domain" description="CobQ/CobB/MinD/ParA nucleotide binding" evidence="1">
    <location>
        <begin position="13"/>
        <end position="198"/>
    </location>
</feature>
<name>A0ABV7PTX0_9BURK</name>